<proteinExistence type="predicted"/>
<name>A0A1J5PA97_9ZZZZ</name>
<dbReference type="EMBL" id="MLJW01005260">
    <property type="protein sequence ID" value="OIQ68521.1"/>
    <property type="molecule type" value="Genomic_DNA"/>
</dbReference>
<evidence type="ECO:0000256" key="1">
    <source>
        <dbReference type="SAM" id="MobiDB-lite"/>
    </source>
</evidence>
<organism evidence="3">
    <name type="scientific">mine drainage metagenome</name>
    <dbReference type="NCBI Taxonomy" id="410659"/>
    <lineage>
        <taxon>unclassified sequences</taxon>
        <taxon>metagenomes</taxon>
        <taxon>ecological metagenomes</taxon>
    </lineage>
</organism>
<dbReference type="Pfam" id="PF12728">
    <property type="entry name" value="HTH_17"/>
    <property type="match status" value="1"/>
</dbReference>
<evidence type="ECO:0000259" key="2">
    <source>
        <dbReference type="Pfam" id="PF12728"/>
    </source>
</evidence>
<feature type="domain" description="Helix-turn-helix" evidence="2">
    <location>
        <begin position="40"/>
        <end position="88"/>
    </location>
</feature>
<dbReference type="AlphaFoldDB" id="A0A1J5PA97"/>
<comment type="caution">
    <text evidence="3">The sequence shown here is derived from an EMBL/GenBank/DDBJ whole genome shotgun (WGS) entry which is preliminary data.</text>
</comment>
<feature type="region of interest" description="Disordered" evidence="1">
    <location>
        <begin position="90"/>
        <end position="110"/>
    </location>
</feature>
<dbReference type="InterPro" id="IPR041657">
    <property type="entry name" value="HTH_17"/>
</dbReference>
<evidence type="ECO:0000313" key="3">
    <source>
        <dbReference type="EMBL" id="OIQ68521.1"/>
    </source>
</evidence>
<protein>
    <submittedName>
        <fullName evidence="3">Helix-turn-helix domain protein</fullName>
    </submittedName>
</protein>
<gene>
    <name evidence="3" type="ORF">GALL_498870</name>
</gene>
<accession>A0A1J5PA97</accession>
<sequence>MMNATFVTTLSTQELQELIELSIKNAVQVSPKMSNEDDTLLDTKEAANLIKYEVTSIYGLVKRKKIPFCKIEGKLLFSRRKLIEWIEGGNHAPTLNRPSLPLKDPVTKYR</sequence>
<reference evidence="3" key="1">
    <citation type="submission" date="2016-10" db="EMBL/GenBank/DDBJ databases">
        <title>Sequence of Gallionella enrichment culture.</title>
        <authorList>
            <person name="Poehlein A."/>
            <person name="Muehling M."/>
            <person name="Daniel R."/>
        </authorList>
    </citation>
    <scope>NUCLEOTIDE SEQUENCE</scope>
</reference>